<comment type="caution">
    <text evidence="3">The sequence shown here is derived from an EMBL/GenBank/DDBJ whole genome shotgun (WGS) entry which is preliminary data.</text>
</comment>
<organism evidence="3 4">
    <name type="scientific">Candidatus Blautia merdavium</name>
    <dbReference type="NCBI Taxonomy" id="2838494"/>
    <lineage>
        <taxon>Bacteria</taxon>
        <taxon>Bacillati</taxon>
        <taxon>Bacillota</taxon>
        <taxon>Clostridia</taxon>
        <taxon>Lachnospirales</taxon>
        <taxon>Lachnospiraceae</taxon>
        <taxon>Blautia</taxon>
    </lineage>
</organism>
<dbReference type="PANTHER" id="PTHR13285">
    <property type="entry name" value="ACYLTRANSFERASE"/>
    <property type="match status" value="1"/>
</dbReference>
<feature type="non-terminal residue" evidence="3">
    <location>
        <position position="295"/>
    </location>
</feature>
<keyword evidence="2" id="KW-1133">Transmembrane helix</keyword>
<evidence type="ECO:0000256" key="1">
    <source>
        <dbReference type="SAM" id="Coils"/>
    </source>
</evidence>
<name>A0A9D2TAL6_9FIRM</name>
<evidence type="ECO:0000313" key="3">
    <source>
        <dbReference type="EMBL" id="HJC63430.1"/>
    </source>
</evidence>
<keyword evidence="2" id="KW-0812">Transmembrane</keyword>
<feature type="transmembrane region" description="Helical" evidence="2">
    <location>
        <begin position="98"/>
        <end position="116"/>
    </location>
</feature>
<protein>
    <submittedName>
        <fullName evidence="3">MBOAT family protein</fullName>
    </submittedName>
</protein>
<feature type="transmembrane region" description="Helical" evidence="2">
    <location>
        <begin position="136"/>
        <end position="159"/>
    </location>
</feature>
<dbReference type="PANTHER" id="PTHR13285:SF18">
    <property type="entry name" value="PROTEIN-CYSTEINE N-PALMITOYLTRANSFERASE RASP"/>
    <property type="match status" value="1"/>
</dbReference>
<reference evidence="3" key="1">
    <citation type="journal article" date="2021" name="PeerJ">
        <title>Extensive microbial diversity within the chicken gut microbiome revealed by metagenomics and culture.</title>
        <authorList>
            <person name="Gilroy R."/>
            <person name="Ravi A."/>
            <person name="Getino M."/>
            <person name="Pursley I."/>
            <person name="Horton D.L."/>
            <person name="Alikhan N.F."/>
            <person name="Baker D."/>
            <person name="Gharbi K."/>
            <person name="Hall N."/>
            <person name="Watson M."/>
            <person name="Adriaenssens E.M."/>
            <person name="Foster-Nyarko E."/>
            <person name="Jarju S."/>
            <person name="Secka A."/>
            <person name="Antonio M."/>
            <person name="Oren A."/>
            <person name="Chaudhuri R.R."/>
            <person name="La Ragione R."/>
            <person name="Hildebrand F."/>
            <person name="Pallen M.J."/>
        </authorList>
    </citation>
    <scope>NUCLEOTIDE SEQUENCE</scope>
    <source>
        <strain evidence="3">ChiBcec2-3848</strain>
    </source>
</reference>
<keyword evidence="2" id="KW-0472">Membrane</keyword>
<dbReference type="AlphaFoldDB" id="A0A9D2TAL6"/>
<sequence length="295" mass="33579">MAYHTILYLFLFLPAVLLAYQAVPAAKRWMVLLVSGYIFFWSFSGKLVLYLMGTTLLVHYGGIWMEHLKLQCREKIRQVSREERKAVKEQYKKKERQVLTGAVLVLLAVLGYLKYYNFFAQNVNWLMGHWGKGTLLNVQVLVLPVGISFYTLQAIGYLADVYWEKIPAEKHLGKLGLFLCFFPQIMEGPISMYSQTAEALWTGDSLKEENLAAGSMRILWGLFKKLVVADRLYVLVKAVFSHYEGYSGVTVAAAAIAYTIQLYMEFSGCMDIVIGSGRLFGVKLPENFRQPFASK</sequence>
<evidence type="ECO:0000313" key="4">
    <source>
        <dbReference type="Proteomes" id="UP000823886"/>
    </source>
</evidence>
<proteinExistence type="predicted"/>
<dbReference type="InterPro" id="IPR051085">
    <property type="entry name" value="MB_O-acyltransferase"/>
</dbReference>
<accession>A0A9D2TAL6</accession>
<dbReference type="GO" id="GO:0016746">
    <property type="term" value="F:acyltransferase activity"/>
    <property type="evidence" value="ECO:0007669"/>
    <property type="project" value="TreeGrafter"/>
</dbReference>
<keyword evidence="1" id="KW-0175">Coiled coil</keyword>
<reference evidence="3" key="2">
    <citation type="submission" date="2021-04" db="EMBL/GenBank/DDBJ databases">
        <authorList>
            <person name="Gilroy R."/>
        </authorList>
    </citation>
    <scope>NUCLEOTIDE SEQUENCE</scope>
    <source>
        <strain evidence="3">ChiBcec2-3848</strain>
    </source>
</reference>
<gene>
    <name evidence="3" type="ORF">H9753_07415</name>
</gene>
<feature type="coiled-coil region" evidence="1">
    <location>
        <begin position="65"/>
        <end position="97"/>
    </location>
</feature>
<dbReference type="Proteomes" id="UP000823886">
    <property type="component" value="Unassembled WGS sequence"/>
</dbReference>
<evidence type="ECO:0000256" key="2">
    <source>
        <dbReference type="SAM" id="Phobius"/>
    </source>
</evidence>
<dbReference type="EMBL" id="DWVZ01000099">
    <property type="protein sequence ID" value="HJC63430.1"/>
    <property type="molecule type" value="Genomic_DNA"/>
</dbReference>
<feature type="transmembrane region" description="Helical" evidence="2">
    <location>
        <begin position="37"/>
        <end position="60"/>
    </location>
</feature>